<dbReference type="AlphaFoldDB" id="D3Q4F5"/>
<evidence type="ECO:0000256" key="1">
    <source>
        <dbReference type="SAM" id="MobiDB-lite"/>
    </source>
</evidence>
<protein>
    <submittedName>
        <fullName evidence="2">Uncharacterized protein</fullName>
    </submittedName>
</protein>
<dbReference type="Proteomes" id="UP000000844">
    <property type="component" value="Chromosome"/>
</dbReference>
<gene>
    <name evidence="2" type="ordered locus">Snas_0398</name>
</gene>
<reference evidence="2 3" key="1">
    <citation type="journal article" date="2009" name="Stand. Genomic Sci.">
        <title>Complete genome sequence of Stackebrandtia nassauensis type strain (LLR-40K-21).</title>
        <authorList>
            <person name="Munk C."/>
            <person name="Lapidus A."/>
            <person name="Copeland A."/>
            <person name="Jando M."/>
            <person name="Mayilraj S."/>
            <person name="Glavina Del Rio T."/>
            <person name="Nolan M."/>
            <person name="Chen F."/>
            <person name="Lucas S."/>
            <person name="Tice H."/>
            <person name="Cheng J.F."/>
            <person name="Han C."/>
            <person name="Detter J.C."/>
            <person name="Bruce D."/>
            <person name="Goodwin L."/>
            <person name="Chain P."/>
            <person name="Pitluck S."/>
            <person name="Goker M."/>
            <person name="Ovchinikova G."/>
            <person name="Pati A."/>
            <person name="Ivanova N."/>
            <person name="Mavromatis K."/>
            <person name="Chen A."/>
            <person name="Palaniappan K."/>
            <person name="Land M."/>
            <person name="Hauser L."/>
            <person name="Chang Y.J."/>
            <person name="Jeffries C.D."/>
            <person name="Bristow J."/>
            <person name="Eisen J.A."/>
            <person name="Markowitz V."/>
            <person name="Hugenholtz P."/>
            <person name="Kyrpides N.C."/>
            <person name="Klenk H.P."/>
        </authorList>
    </citation>
    <scope>NUCLEOTIDE SEQUENCE [LARGE SCALE GENOMIC DNA]</scope>
    <source>
        <strain evidence="3">DSM 44728 / CIP 108903 / NRRL B-16338 / NBRC 102104 / LLR-40K-21</strain>
    </source>
</reference>
<evidence type="ECO:0000313" key="3">
    <source>
        <dbReference type="Proteomes" id="UP000000844"/>
    </source>
</evidence>
<evidence type="ECO:0000313" key="2">
    <source>
        <dbReference type="EMBL" id="ADD40115.1"/>
    </source>
</evidence>
<feature type="compositionally biased region" description="Basic and acidic residues" evidence="1">
    <location>
        <begin position="26"/>
        <end position="36"/>
    </location>
</feature>
<dbReference type="KEGG" id="sna:Snas_0398"/>
<keyword evidence="3" id="KW-1185">Reference proteome</keyword>
<sequence length="53" mass="5724">MKPDDTSPFVAEPEPAAPAGEADAQAPDREDWRGPQDDPWQLDEQAPPPVIGD</sequence>
<proteinExistence type="predicted"/>
<dbReference type="EMBL" id="CP001778">
    <property type="protein sequence ID" value="ADD40115.1"/>
    <property type="molecule type" value="Genomic_DNA"/>
</dbReference>
<dbReference type="RefSeq" id="WP_013015686.1">
    <property type="nucleotide sequence ID" value="NC_013947.1"/>
</dbReference>
<feature type="compositionally biased region" description="Low complexity" evidence="1">
    <location>
        <begin position="11"/>
        <end position="25"/>
    </location>
</feature>
<accession>D3Q4F5</accession>
<dbReference type="HOGENOM" id="CLU_3066457_0_0_11"/>
<feature type="region of interest" description="Disordered" evidence="1">
    <location>
        <begin position="1"/>
        <end position="53"/>
    </location>
</feature>
<organism evidence="2 3">
    <name type="scientific">Stackebrandtia nassauensis (strain DSM 44728 / CIP 108903 / NRRL B-16338 / NBRC 102104 / LLR-40K-21)</name>
    <dbReference type="NCBI Taxonomy" id="446470"/>
    <lineage>
        <taxon>Bacteria</taxon>
        <taxon>Bacillati</taxon>
        <taxon>Actinomycetota</taxon>
        <taxon>Actinomycetes</taxon>
        <taxon>Glycomycetales</taxon>
        <taxon>Glycomycetaceae</taxon>
        <taxon>Stackebrandtia</taxon>
    </lineage>
</organism>
<name>D3Q4F5_STANL</name>